<dbReference type="PANTHER" id="PTHR23026:SF123">
    <property type="entry name" value="NAD(P)H NITROREDUCTASE RV3131-RELATED"/>
    <property type="match status" value="1"/>
</dbReference>
<reference evidence="2" key="1">
    <citation type="submission" date="2017-12" db="EMBL/GenBank/DDBJ databases">
        <title>Sequencing the genomes of 1000 Actinobacteria strains.</title>
        <authorList>
            <person name="Klenk H.-P."/>
        </authorList>
    </citation>
    <scope>NUCLEOTIDE SEQUENCE [LARGE SCALE GENOMIC DNA]</scope>
    <source>
        <strain evidence="2">DSM 44228</strain>
    </source>
</reference>
<proteinExistence type="predicted"/>
<evidence type="ECO:0000313" key="3">
    <source>
        <dbReference type="Proteomes" id="UP000233786"/>
    </source>
</evidence>
<dbReference type="PANTHER" id="PTHR23026">
    <property type="entry name" value="NADPH NITROREDUCTASE"/>
    <property type="match status" value="1"/>
</dbReference>
<dbReference type="InterPro" id="IPR050627">
    <property type="entry name" value="Nitroreductase/BluB"/>
</dbReference>
<dbReference type="AlphaFoldDB" id="A0A2N3Y2N7"/>
<dbReference type="GO" id="GO:0016491">
    <property type="term" value="F:oxidoreductase activity"/>
    <property type="evidence" value="ECO:0007669"/>
    <property type="project" value="InterPro"/>
</dbReference>
<sequence length="309" mass="33989">MVLDLEFVRTWWWMTRIAAPSYDSVCSALSLTCRAPSVHNCQPWRWLLAERSLQLFLDVSRLPEELDPVGRAQVISCGAALHHARVAFAALGWRALVHRLPNPAQPGHLASIQFSPRDQVSPEMVALAGLAGQRHTARFSFRAETVPQELLTTLRAASETEHGVLVRAAEHRSLLVDALRRAAQYRETPEYQKAIADLDDPEPTAPVLTDEAELAVLATRGDRVDSWLAVGEALSAVLLAAAREGLVTCPLNQLGEVAEERERVRAAVLGGGGNPQLVLRLGWRASDEPLPTTPRRVLADSMELLPPRR</sequence>
<dbReference type="Pfam" id="PF00881">
    <property type="entry name" value="Nitroreductase"/>
    <property type="match status" value="1"/>
</dbReference>
<dbReference type="InterPro" id="IPR029479">
    <property type="entry name" value="Nitroreductase"/>
</dbReference>
<dbReference type="Proteomes" id="UP000233786">
    <property type="component" value="Unassembled WGS sequence"/>
</dbReference>
<dbReference type="STRING" id="994479.GCA_000194155_01326"/>
<protein>
    <submittedName>
        <fullName evidence="2">Nitroreductase family protein</fullName>
    </submittedName>
</protein>
<dbReference type="InterPro" id="IPR000415">
    <property type="entry name" value="Nitroreductase-like"/>
</dbReference>
<comment type="caution">
    <text evidence="2">The sequence shown here is derived from an EMBL/GenBank/DDBJ whole genome shotgun (WGS) entry which is preliminary data.</text>
</comment>
<feature type="domain" description="Nitroreductase" evidence="1">
    <location>
        <begin position="133"/>
        <end position="265"/>
    </location>
</feature>
<evidence type="ECO:0000313" key="2">
    <source>
        <dbReference type="EMBL" id="PKW17172.1"/>
    </source>
</evidence>
<organism evidence="2 3">
    <name type="scientific">Saccharopolyspora spinosa</name>
    <dbReference type="NCBI Taxonomy" id="60894"/>
    <lineage>
        <taxon>Bacteria</taxon>
        <taxon>Bacillati</taxon>
        <taxon>Actinomycetota</taxon>
        <taxon>Actinomycetes</taxon>
        <taxon>Pseudonocardiales</taxon>
        <taxon>Pseudonocardiaceae</taxon>
        <taxon>Saccharopolyspora</taxon>
    </lineage>
</organism>
<dbReference type="EMBL" id="PJNB01000001">
    <property type="protein sequence ID" value="PKW17172.1"/>
    <property type="molecule type" value="Genomic_DNA"/>
</dbReference>
<keyword evidence="3" id="KW-1185">Reference proteome</keyword>
<dbReference type="Gene3D" id="3.40.109.10">
    <property type="entry name" value="NADH Oxidase"/>
    <property type="match status" value="1"/>
</dbReference>
<accession>A0A2N3Y2N7</accession>
<gene>
    <name evidence="2" type="ORF">A8926_5105</name>
</gene>
<dbReference type="SUPFAM" id="SSF55469">
    <property type="entry name" value="FMN-dependent nitroreductase-like"/>
    <property type="match status" value="2"/>
</dbReference>
<name>A0A2N3Y2N7_SACSN</name>
<evidence type="ECO:0000259" key="1">
    <source>
        <dbReference type="Pfam" id="PF00881"/>
    </source>
</evidence>